<dbReference type="EMBL" id="MEHA01000008">
    <property type="protein sequence ID" value="ODR51912.1"/>
    <property type="molecule type" value="Genomic_DNA"/>
</dbReference>
<dbReference type="EMBL" id="MEHD01000023">
    <property type="protein sequence ID" value="ODR56629.1"/>
    <property type="molecule type" value="Genomic_DNA"/>
</dbReference>
<organism evidence="3 8">
    <name type="scientific">Eisenbergiella tayi</name>
    <dbReference type="NCBI Taxonomy" id="1432052"/>
    <lineage>
        <taxon>Bacteria</taxon>
        <taxon>Bacillati</taxon>
        <taxon>Bacillota</taxon>
        <taxon>Clostridia</taxon>
        <taxon>Lachnospirales</taxon>
        <taxon>Lachnospiraceae</taxon>
        <taxon>Eisenbergiella</taxon>
    </lineage>
</organism>
<dbReference type="AlphaFoldDB" id="A0A1E3A2E7"/>
<dbReference type="RefSeq" id="WP_069159425.1">
    <property type="nucleotide sequence ID" value="NZ_DAWDRA010000335.1"/>
</dbReference>
<dbReference type="InterPro" id="IPR000073">
    <property type="entry name" value="AB_hydrolase_1"/>
</dbReference>
<dbReference type="InterPro" id="IPR050266">
    <property type="entry name" value="AB_hydrolase_sf"/>
</dbReference>
<comment type="caution">
    <text evidence="3">The sequence shown here is derived from an EMBL/GenBank/DDBJ whole genome shotgun (WGS) entry which is preliminary data.</text>
</comment>
<protein>
    <submittedName>
        <fullName evidence="4">Alpha/beta hydrolase</fullName>
    </submittedName>
    <submittedName>
        <fullName evidence="3">Arylesterase</fullName>
        <ecNumber evidence="3">3.1.1.2</ecNumber>
    </submittedName>
</protein>
<evidence type="ECO:0000313" key="8">
    <source>
        <dbReference type="Proteomes" id="UP000095003"/>
    </source>
</evidence>
<evidence type="ECO:0000313" key="3">
    <source>
        <dbReference type="EMBL" id="ODM02910.1"/>
    </source>
</evidence>
<dbReference type="SUPFAM" id="SSF53474">
    <property type="entry name" value="alpha/beta-Hydrolases"/>
    <property type="match status" value="1"/>
</dbReference>
<evidence type="ECO:0000313" key="5">
    <source>
        <dbReference type="EMBL" id="ODR56629.1"/>
    </source>
</evidence>
<sequence>MYFVKASDDVSIAVYDYNPKGKKTVFLVHGWPLSHLMYEYQLEMLLSCGYRVVSVDLRGFGNSDVPAYGYSYDQMADDIYRVICALRLNRFVLVGFSMGGAVVLRYMRKYQCYGVERLILLAAAAPCWTRREGFPYGLTREYVNGLIRQACTDRPRLAWEFSHEQLFASCQSEQIKDWFGDIALSASGIGTVQAAISLRDEDGRNDLEAVNVPTVIIHGKKDVVVSSQLVEYQHMEIAGSRLFQLENSGHGIVYDELERFNDLFLLAVEGEE</sequence>
<dbReference type="Proteomes" id="UP000095003">
    <property type="component" value="Unassembled WGS sequence"/>
</dbReference>
<reference evidence="3 8" key="1">
    <citation type="submission" date="2016-07" db="EMBL/GenBank/DDBJ databases">
        <title>Characterization of isolates of Eisenbergiella tayi derived from blood cultures, using whole genome sequencing.</title>
        <authorList>
            <person name="Burdz T."/>
            <person name="Wiebe D."/>
            <person name="Huynh C."/>
            <person name="Bernard K."/>
        </authorList>
    </citation>
    <scope>NUCLEOTIDE SEQUENCE [LARGE SCALE GENOMIC DNA]</scope>
    <source>
        <strain evidence="3 8">NML 120489</strain>
    </source>
</reference>
<evidence type="ECO:0000313" key="6">
    <source>
        <dbReference type="Proteomes" id="UP000094271"/>
    </source>
</evidence>
<evidence type="ECO:0000259" key="2">
    <source>
        <dbReference type="Pfam" id="PF00561"/>
    </source>
</evidence>
<reference evidence="4 6" key="3">
    <citation type="submission" date="2016-08" db="EMBL/GenBank/DDBJ databases">
        <authorList>
            <person name="Seilhamer J.J."/>
        </authorList>
    </citation>
    <scope>NUCLEOTIDE SEQUENCE [LARGE SCALE GENOMIC DNA]</scope>
    <source>
        <strain evidence="4 6">NML150140-1</strain>
    </source>
</reference>
<dbReference type="EMBL" id="MCGI01000008">
    <property type="protein sequence ID" value="ODM02910.1"/>
    <property type="molecule type" value="Genomic_DNA"/>
</dbReference>
<dbReference type="GO" id="GO:0004064">
    <property type="term" value="F:arylesterase activity"/>
    <property type="evidence" value="ECO:0007669"/>
    <property type="project" value="UniProtKB-EC"/>
</dbReference>
<dbReference type="Pfam" id="PF00561">
    <property type="entry name" value="Abhydrolase_1"/>
    <property type="match status" value="1"/>
</dbReference>
<name>A0A1E3A2E7_9FIRM</name>
<evidence type="ECO:0000256" key="1">
    <source>
        <dbReference type="ARBA" id="ARBA00022801"/>
    </source>
</evidence>
<dbReference type="GO" id="GO:0016020">
    <property type="term" value="C:membrane"/>
    <property type="evidence" value="ECO:0007669"/>
    <property type="project" value="TreeGrafter"/>
</dbReference>
<keyword evidence="1 3" id="KW-0378">Hydrolase</keyword>
<dbReference type="Proteomes" id="UP000094869">
    <property type="component" value="Unassembled WGS sequence"/>
</dbReference>
<dbReference type="Gene3D" id="3.40.50.1820">
    <property type="entry name" value="alpha/beta hydrolase"/>
    <property type="match status" value="1"/>
</dbReference>
<dbReference type="Proteomes" id="UP000094271">
    <property type="component" value="Unassembled WGS sequence"/>
</dbReference>
<reference evidence="5 7" key="2">
    <citation type="submission" date="2016-08" db="EMBL/GenBank/DDBJ databases">
        <title>Characterization of Isolates of Eisenbergiella tayi Derived from Blood Cultures, Using Whole Genome Sequencing.</title>
        <authorList>
            <person name="Bernier A.-M."/>
            <person name="Burdz T."/>
            <person name="Wiebe D."/>
            <person name="Bernard K."/>
        </authorList>
    </citation>
    <scope>NUCLEOTIDE SEQUENCE [LARGE SCALE GENOMIC DNA]</scope>
    <source>
        <strain evidence="5 7">NML120146</strain>
    </source>
</reference>
<dbReference type="PRINTS" id="PR00412">
    <property type="entry name" value="EPOXHYDRLASE"/>
</dbReference>
<gene>
    <name evidence="3" type="ORF">BEH84_06142</name>
    <name evidence="4" type="ORF">BEI59_13515</name>
    <name evidence="5" type="ORF">BEI63_14180</name>
</gene>
<dbReference type="PRINTS" id="PR00111">
    <property type="entry name" value="ABHYDROLASE"/>
</dbReference>
<dbReference type="PATRIC" id="fig|1432052.3.peg.6789"/>
<accession>A0A1E3A2E7</accession>
<dbReference type="OrthoDB" id="9773293at2"/>
<keyword evidence="7" id="KW-1185">Reference proteome</keyword>
<dbReference type="InterPro" id="IPR029058">
    <property type="entry name" value="AB_hydrolase_fold"/>
</dbReference>
<dbReference type="PANTHER" id="PTHR43798:SF31">
    <property type="entry name" value="AB HYDROLASE SUPERFAMILY PROTEIN YCLE"/>
    <property type="match status" value="1"/>
</dbReference>
<evidence type="ECO:0000313" key="4">
    <source>
        <dbReference type="EMBL" id="ODR51912.1"/>
    </source>
</evidence>
<dbReference type="GeneID" id="93304670"/>
<dbReference type="EC" id="3.1.1.2" evidence="3"/>
<evidence type="ECO:0000313" key="7">
    <source>
        <dbReference type="Proteomes" id="UP000094869"/>
    </source>
</evidence>
<dbReference type="PANTHER" id="PTHR43798">
    <property type="entry name" value="MONOACYLGLYCEROL LIPASE"/>
    <property type="match status" value="1"/>
</dbReference>
<dbReference type="InterPro" id="IPR000639">
    <property type="entry name" value="Epox_hydrolase-like"/>
</dbReference>
<proteinExistence type="predicted"/>
<feature type="domain" description="AB hydrolase-1" evidence="2">
    <location>
        <begin position="24"/>
        <end position="256"/>
    </location>
</feature>